<evidence type="ECO:0000256" key="3">
    <source>
        <dbReference type="SAM" id="MobiDB-lite"/>
    </source>
</evidence>
<keyword evidence="1" id="KW-0963">Cytoplasm</keyword>
<organism evidence="5 6">
    <name type="scientific">Massilia horti</name>
    <dbReference type="NCBI Taxonomy" id="2562153"/>
    <lineage>
        <taxon>Bacteria</taxon>
        <taxon>Pseudomonadati</taxon>
        <taxon>Pseudomonadota</taxon>
        <taxon>Betaproteobacteria</taxon>
        <taxon>Burkholderiales</taxon>
        <taxon>Oxalobacteraceae</taxon>
        <taxon>Telluria group</taxon>
        <taxon>Massilia</taxon>
    </lineage>
</organism>
<name>A0A4Y9SVQ0_9BURK</name>
<keyword evidence="6" id="KW-1185">Reference proteome</keyword>
<dbReference type="InterPro" id="IPR003033">
    <property type="entry name" value="SCP2_sterol-bd_dom"/>
</dbReference>
<keyword evidence="2" id="KW-0175">Coiled coil</keyword>
<dbReference type="HAMAP" id="MF_02215">
    <property type="entry name" value="UbiJ"/>
    <property type="match status" value="1"/>
</dbReference>
<comment type="caution">
    <text evidence="5">The sequence shown here is derived from an EMBL/GenBank/DDBJ whole genome shotgun (WGS) entry which is preliminary data.</text>
</comment>
<accession>A0A4Y9SVQ0</accession>
<comment type="subcellular location">
    <subcellularLocation>
        <location evidence="1">Cytoplasm</location>
    </subcellularLocation>
</comment>
<evidence type="ECO:0000313" key="5">
    <source>
        <dbReference type="EMBL" id="TFW30790.1"/>
    </source>
</evidence>
<evidence type="ECO:0000313" key="6">
    <source>
        <dbReference type="Proteomes" id="UP000297258"/>
    </source>
</evidence>
<dbReference type="Pfam" id="PF02036">
    <property type="entry name" value="SCP2"/>
    <property type="match status" value="1"/>
</dbReference>
<dbReference type="UniPathway" id="UPA00232"/>
<evidence type="ECO:0000256" key="1">
    <source>
        <dbReference type="HAMAP-Rule" id="MF_02215"/>
    </source>
</evidence>
<dbReference type="InterPro" id="IPR038989">
    <property type="entry name" value="UbiJ"/>
</dbReference>
<comment type="pathway">
    <text evidence="1">Cofactor biosynthesis; ubiquinone biosynthesis.</text>
</comment>
<keyword evidence="1" id="KW-0831">Ubiquinone biosynthesis</keyword>
<feature type="domain" description="SCP2" evidence="4">
    <location>
        <begin position="23"/>
        <end position="113"/>
    </location>
</feature>
<dbReference type="AlphaFoldDB" id="A0A4Y9SVQ0"/>
<feature type="region of interest" description="Disordered" evidence="3">
    <location>
        <begin position="204"/>
        <end position="224"/>
    </location>
</feature>
<dbReference type="OrthoDB" id="8525483at2"/>
<gene>
    <name evidence="1" type="primary">ubiJ</name>
    <name evidence="5" type="ORF">E4O92_15775</name>
</gene>
<dbReference type="PANTHER" id="PTHR38693:SF1">
    <property type="entry name" value="UBIQUINONE BIOSYNTHESIS ACCESSORY FACTOR UBIJ"/>
    <property type="match status" value="1"/>
</dbReference>
<comment type="similarity">
    <text evidence="1">Belongs to the UbiJ family.</text>
</comment>
<dbReference type="GO" id="GO:0006744">
    <property type="term" value="P:ubiquinone biosynthetic process"/>
    <property type="evidence" value="ECO:0007669"/>
    <property type="project" value="UniProtKB-UniRule"/>
</dbReference>
<dbReference type="Proteomes" id="UP000297258">
    <property type="component" value="Unassembled WGS sequence"/>
</dbReference>
<evidence type="ECO:0000259" key="4">
    <source>
        <dbReference type="Pfam" id="PF02036"/>
    </source>
</evidence>
<dbReference type="EMBL" id="SPUM01000107">
    <property type="protein sequence ID" value="TFW30790.1"/>
    <property type="molecule type" value="Genomic_DNA"/>
</dbReference>
<dbReference type="GO" id="GO:0005737">
    <property type="term" value="C:cytoplasm"/>
    <property type="evidence" value="ECO:0007669"/>
    <property type="project" value="UniProtKB-SubCell"/>
</dbReference>
<sequence length="224" mass="24490">MRTMNPSTLSPQRVLTTSAVAALNHLLAQEAWARDSLALHAGKEACIDTGHLQLRLRVGRDGMLESSLSEEPATVTIRVKLTDLPLIAANRERAFSYVQIEGDAEFANAISQLSKGLRWDAEHDLERWLGPVGAVRVAGAARDVVGGVAATGRRLAENVAEFLLEERPVLVRPAIVDEFAQEVTRLRDDVERSAKRIAKLEQRLAQRDAAATTRPSGDPTLDSR</sequence>
<feature type="coiled-coil region" evidence="2">
    <location>
        <begin position="176"/>
        <end position="203"/>
    </location>
</feature>
<comment type="function">
    <text evidence="1">Required for ubiquinone (coenzyme Q) biosynthesis. Binds hydrophobic ubiquinone biosynthetic intermediates via its SCP2 domain and is essential for the stability of the Ubi complex. May constitute a docking platform where Ubi enzymes assemble and access their SCP2-bound polyprenyl substrates.</text>
</comment>
<protein>
    <recommendedName>
        <fullName evidence="1">Ubiquinone biosynthesis accessory factor UbiJ</fullName>
    </recommendedName>
</protein>
<dbReference type="PANTHER" id="PTHR38693">
    <property type="entry name" value="UBIQUINONE BIOSYNTHESIS PROTEIN UBIJ"/>
    <property type="match status" value="1"/>
</dbReference>
<proteinExistence type="inferred from homology"/>
<evidence type="ECO:0000256" key="2">
    <source>
        <dbReference type="SAM" id="Coils"/>
    </source>
</evidence>
<reference evidence="5 6" key="1">
    <citation type="submission" date="2019-03" db="EMBL/GenBank/DDBJ databases">
        <title>Draft genome of Massilia hortus sp. nov., a novel bacterial species of the Oxalobacteraceae family.</title>
        <authorList>
            <person name="Peta V."/>
            <person name="Raths R."/>
            <person name="Bucking H."/>
        </authorList>
    </citation>
    <scope>NUCLEOTIDE SEQUENCE [LARGE SCALE GENOMIC DNA]</scope>
    <source>
        <strain evidence="5 6">ONC3</strain>
    </source>
</reference>